<protein>
    <submittedName>
        <fullName evidence="1">Uncharacterized protein</fullName>
    </submittedName>
</protein>
<dbReference type="AlphaFoldDB" id="A0ABD3I7I1"/>
<reference evidence="1 2" key="1">
    <citation type="submission" date="2024-09" db="EMBL/GenBank/DDBJ databases">
        <title>Chromosome-scale assembly of Riccia sorocarpa.</title>
        <authorList>
            <person name="Paukszto L."/>
        </authorList>
    </citation>
    <scope>NUCLEOTIDE SEQUENCE [LARGE SCALE GENOMIC DNA]</scope>
    <source>
        <strain evidence="1">LP-2024</strain>
        <tissue evidence="1">Aerial parts of the thallus</tissue>
    </source>
</reference>
<comment type="caution">
    <text evidence="1">The sequence shown here is derived from an EMBL/GenBank/DDBJ whole genome shotgun (WGS) entry which is preliminary data.</text>
</comment>
<keyword evidence="2" id="KW-1185">Reference proteome</keyword>
<accession>A0ABD3I7I1</accession>
<name>A0ABD3I7I1_9MARC</name>
<gene>
    <name evidence="1" type="ORF">R1sor_017031</name>
</gene>
<evidence type="ECO:0000313" key="2">
    <source>
        <dbReference type="Proteomes" id="UP001633002"/>
    </source>
</evidence>
<dbReference type="Proteomes" id="UP001633002">
    <property type="component" value="Unassembled WGS sequence"/>
</dbReference>
<proteinExistence type="predicted"/>
<organism evidence="1 2">
    <name type="scientific">Riccia sorocarpa</name>
    <dbReference type="NCBI Taxonomy" id="122646"/>
    <lineage>
        <taxon>Eukaryota</taxon>
        <taxon>Viridiplantae</taxon>
        <taxon>Streptophyta</taxon>
        <taxon>Embryophyta</taxon>
        <taxon>Marchantiophyta</taxon>
        <taxon>Marchantiopsida</taxon>
        <taxon>Marchantiidae</taxon>
        <taxon>Marchantiales</taxon>
        <taxon>Ricciaceae</taxon>
        <taxon>Riccia</taxon>
    </lineage>
</organism>
<sequence>MLRVHLYHMQGSERQLVSMRLTGNREGEPLLSLRNKLESTQYFSSSFRFWDSRLSSHVHIKLEGLIFIEDLEGKLVVFETKDYNVIVESVPESIVVPHTAIDANKDLPLICDVPIEYTEPKEFAVNSSVASSEPSVAGEDTLEGKALFLSKKMFVTAEKTWKDQKVNEDEKGEKKPLVVEGLTRRRLLSD</sequence>
<dbReference type="EMBL" id="JBJQOH010000001">
    <property type="protein sequence ID" value="KAL3699009.1"/>
    <property type="molecule type" value="Genomic_DNA"/>
</dbReference>
<evidence type="ECO:0000313" key="1">
    <source>
        <dbReference type="EMBL" id="KAL3699009.1"/>
    </source>
</evidence>